<evidence type="ECO:0000256" key="1">
    <source>
        <dbReference type="ARBA" id="ARBA00022729"/>
    </source>
</evidence>
<dbReference type="EMBL" id="HBGJ01010601">
    <property type="protein sequence ID" value="CAD9248230.1"/>
    <property type="molecule type" value="Transcribed_RNA"/>
</dbReference>
<feature type="chain" id="PRO_5031278087" description="PA domain-containing protein" evidence="3">
    <location>
        <begin position="22"/>
        <end position="515"/>
    </location>
</feature>
<dbReference type="AlphaFoldDB" id="A0A7S1TXM3"/>
<feature type="domain" description="PA" evidence="4">
    <location>
        <begin position="347"/>
        <end position="434"/>
    </location>
</feature>
<feature type="domain" description="PA" evidence="4">
    <location>
        <begin position="182"/>
        <end position="260"/>
    </location>
</feature>
<gene>
    <name evidence="5" type="ORF">PPAR1163_LOCUS6589</name>
</gene>
<organism evidence="5">
    <name type="scientific">Phaeomonas parva</name>
    <dbReference type="NCBI Taxonomy" id="124430"/>
    <lineage>
        <taxon>Eukaryota</taxon>
        <taxon>Sar</taxon>
        <taxon>Stramenopiles</taxon>
        <taxon>Ochrophyta</taxon>
        <taxon>Pinguiophyceae</taxon>
        <taxon>Pinguiochrysidales</taxon>
        <taxon>Pinguiochrysidaceae</taxon>
        <taxon>Phaeomonas</taxon>
    </lineage>
</organism>
<dbReference type="InterPro" id="IPR046450">
    <property type="entry name" value="PA_dom_sf"/>
</dbReference>
<keyword evidence="1 3" id="KW-0732">Signal</keyword>
<accession>A0A7S1TXM3</accession>
<dbReference type="PANTHER" id="PTHR22702">
    <property type="entry name" value="PROTEASE-ASSOCIATED DOMAIN-CONTAINING PROTEIN"/>
    <property type="match status" value="1"/>
</dbReference>
<evidence type="ECO:0000256" key="3">
    <source>
        <dbReference type="SAM" id="SignalP"/>
    </source>
</evidence>
<reference evidence="5" key="1">
    <citation type="submission" date="2021-01" db="EMBL/GenBank/DDBJ databases">
        <authorList>
            <person name="Corre E."/>
            <person name="Pelletier E."/>
            <person name="Niang G."/>
            <person name="Scheremetjew M."/>
            <person name="Finn R."/>
            <person name="Kale V."/>
            <person name="Holt S."/>
            <person name="Cochrane G."/>
            <person name="Meng A."/>
            <person name="Brown T."/>
            <person name="Cohen L."/>
        </authorList>
    </citation>
    <scope>NUCLEOTIDE SEQUENCE</scope>
    <source>
        <strain evidence="5">CCMP2877</strain>
    </source>
</reference>
<dbReference type="SUPFAM" id="SSF52025">
    <property type="entry name" value="PA domain"/>
    <property type="match status" value="1"/>
</dbReference>
<dbReference type="Pfam" id="PF02225">
    <property type="entry name" value="PA"/>
    <property type="match status" value="2"/>
</dbReference>
<keyword evidence="2" id="KW-0325">Glycoprotein</keyword>
<evidence type="ECO:0000256" key="2">
    <source>
        <dbReference type="ARBA" id="ARBA00023180"/>
    </source>
</evidence>
<dbReference type="PANTHER" id="PTHR22702:SF1">
    <property type="entry name" value="PROTEASE-ASSOCIATED DOMAIN-CONTAINING PROTEIN 1"/>
    <property type="match status" value="1"/>
</dbReference>
<feature type="signal peptide" evidence="3">
    <location>
        <begin position="1"/>
        <end position="21"/>
    </location>
</feature>
<evidence type="ECO:0000313" key="5">
    <source>
        <dbReference type="EMBL" id="CAD9248230.1"/>
    </source>
</evidence>
<dbReference type="Gene3D" id="3.50.30.30">
    <property type="match status" value="2"/>
</dbReference>
<sequence length="515" mass="55391">MATLRARRAVMLALLCGSVLGQPAGTKIPPGAKILEDDDGRLYYYDGPMRYYLPEKAKPKKKWTVDDLGKQVPLLESDRSKPDYIPEDPDDPWKPNIFEVNGEMLKLPPVLPSIDFTQNNKLGHSKALAGATEKLQKEIRDQRHWGRLYIEGWPDHIQYFRAEFGTAPPVGTMPFMLADPIDACGDELRNGDEIRERGAVVLAYRGTCTFGTKAKLVKNYTDSGLVIMNNEPGLFHLPGPDASELELFVGLISNSTGHRLMSYVEEAGAGASPMQVNVVPIYCSPKKMKSHLGLDSGCFPATKLEEEHVETKLSDGGDMALTIGGKTEEIGEFLVGGYGTMPAPRAYELVRPTPASGCAVPENAADLAGKVAVVDRGECGFFDKTIVLENSGVAGVVIVNHDDGSLLRPAAPQGEGSEVTAFTISVTKSTGAKLLAAIDAGGATAAFTTTPGKGAGVWQDIASLFDVSKWPKSEVGARTRLDEELAKEGVKGYADRENAVRLAFEMGTDSGSDEL</sequence>
<name>A0A7S1TXM3_9STRA</name>
<dbReference type="CDD" id="cd04818">
    <property type="entry name" value="PA_subtilisin_1"/>
    <property type="match status" value="1"/>
</dbReference>
<dbReference type="InterPro" id="IPR003137">
    <property type="entry name" value="PA_domain"/>
</dbReference>
<proteinExistence type="predicted"/>
<protein>
    <recommendedName>
        <fullName evidence="4">PA domain-containing protein</fullName>
    </recommendedName>
</protein>
<evidence type="ECO:0000259" key="4">
    <source>
        <dbReference type="Pfam" id="PF02225"/>
    </source>
</evidence>